<organism evidence="10 11">
    <name type="scientific">Berkelbacteria bacterium GW2011_GWA2_46_7</name>
    <dbReference type="NCBI Taxonomy" id="1618335"/>
    <lineage>
        <taxon>Bacteria</taxon>
        <taxon>Candidatus Berkelbacteria</taxon>
    </lineage>
</organism>
<dbReference type="Gene3D" id="2.40.30.10">
    <property type="entry name" value="Translation factors"/>
    <property type="match status" value="2"/>
</dbReference>
<evidence type="ECO:0000256" key="6">
    <source>
        <dbReference type="ARBA" id="ARBA00023134"/>
    </source>
</evidence>
<dbReference type="Proteomes" id="UP000034487">
    <property type="component" value="Unassembled WGS sequence"/>
</dbReference>
<dbReference type="InterPro" id="IPR053905">
    <property type="entry name" value="EF-G-like_DII"/>
</dbReference>
<dbReference type="EMBL" id="LCMV01000002">
    <property type="protein sequence ID" value="KKU44518.1"/>
    <property type="molecule type" value="Genomic_DNA"/>
</dbReference>
<dbReference type="SUPFAM" id="SSF52156">
    <property type="entry name" value="Initiation factor IF2/eIF5b, domain 3"/>
    <property type="match status" value="1"/>
</dbReference>
<proteinExistence type="inferred from homology"/>
<dbReference type="InterPro" id="IPR000178">
    <property type="entry name" value="TF_IF2_bacterial-like"/>
</dbReference>
<evidence type="ECO:0000256" key="7">
    <source>
        <dbReference type="NCBIfam" id="TIGR00487"/>
    </source>
</evidence>
<dbReference type="PANTHER" id="PTHR43381:SF5">
    <property type="entry name" value="TR-TYPE G DOMAIN-CONTAINING PROTEIN"/>
    <property type="match status" value="1"/>
</dbReference>
<dbReference type="InterPro" id="IPR015760">
    <property type="entry name" value="TIF_IF2"/>
</dbReference>
<dbReference type="InterPro" id="IPR027417">
    <property type="entry name" value="P-loop_NTPase"/>
</dbReference>
<keyword evidence="6" id="KW-0342">GTP-binding</keyword>
<dbReference type="PRINTS" id="PR00315">
    <property type="entry name" value="ELONGATNFCT"/>
</dbReference>
<dbReference type="GO" id="GO:0005525">
    <property type="term" value="F:GTP binding"/>
    <property type="evidence" value="ECO:0007669"/>
    <property type="project" value="UniProtKB-KW"/>
</dbReference>
<dbReference type="PATRIC" id="fig|1618335.3.peg.27"/>
<dbReference type="CDD" id="cd03702">
    <property type="entry name" value="IF2_mtIF2_II"/>
    <property type="match status" value="1"/>
</dbReference>
<dbReference type="Gene3D" id="3.40.50.300">
    <property type="entry name" value="P-loop containing nucleotide triphosphate hydrolases"/>
    <property type="match status" value="1"/>
</dbReference>
<evidence type="ECO:0000256" key="8">
    <source>
        <dbReference type="RuleBase" id="RU000644"/>
    </source>
</evidence>
<sequence length="567" mass="60602">MAESKVLQLPESISVRALADKIGVNATDVIGKLIKNGVMATINQSIDYDTAALLVEDFNCTAEPEVLATNIFTKSTDTKSSVARPPIVTIMGHVDHGKTSLLDFIRQSNIAGGESGGITQHISAYQIEFKTSEGSKRKITFVDTPGHEAFSALRAHGASITDLVILVVAADDGIKPQTLEALHHARTANVPVIVAINKFDLPGANIERVKQQLVEHDLAPEEWGGKTVVVPVSAKTGKGVDQLLEMVILTTDLLELKADPEASSEGIVIEANMDHLRGPIATVLIYNGTLRAGQVVVTGGTYGKIKVLEDDLGRKVITAGPATPVVIMGLKDVPIFGDRLITAPNEKVAKTMVVQTASSSKASSDENDNHLRLVLKTDVGGSLAALEDSISKLKIKDATVEILSSGIGAVNENDINLAKPAKALIIAFRSTPTKRMLDLAEKEEVELREYWVIYEALDLLTEKLKKIATPVYVRDEMGRLKILQVFSQKKGVAIAGGDVTQGVVAMADEVVAYRNKESIGTAKMTGLKIGKMAVDQAEVGEQCGVGLEGSPELEKGDVLAFVKIRVE</sequence>
<comment type="similarity">
    <text evidence="1 8">Belongs to the TRAFAC class translation factor GTPase superfamily. Classic translation factor GTPase family. IF-2 subfamily.</text>
</comment>
<comment type="function">
    <text evidence="8">One of the essential components for the initiation of protein synthesis. Protects formylmethionyl-tRNA from spontaneous hydrolysis and promotes its binding to the 30S ribosomal subunits. Also involved in the hydrolysis of GTP during the formation of the 70S ribosomal complex.</text>
</comment>
<dbReference type="GO" id="GO:0003924">
    <property type="term" value="F:GTPase activity"/>
    <property type="evidence" value="ECO:0007669"/>
    <property type="project" value="InterPro"/>
</dbReference>
<dbReference type="Pfam" id="PF00009">
    <property type="entry name" value="GTP_EFTU"/>
    <property type="match status" value="1"/>
</dbReference>
<dbReference type="SUPFAM" id="SSF50447">
    <property type="entry name" value="Translation proteins"/>
    <property type="match status" value="2"/>
</dbReference>
<dbReference type="CDD" id="cd01887">
    <property type="entry name" value="IF2_eIF5B"/>
    <property type="match status" value="1"/>
</dbReference>
<reference evidence="10 11" key="1">
    <citation type="journal article" date="2015" name="Nature">
        <title>rRNA introns, odd ribosomes, and small enigmatic genomes across a large radiation of phyla.</title>
        <authorList>
            <person name="Brown C.T."/>
            <person name="Hug L.A."/>
            <person name="Thomas B.C."/>
            <person name="Sharon I."/>
            <person name="Castelle C.J."/>
            <person name="Singh A."/>
            <person name="Wilkins M.J."/>
            <person name="Williams K.H."/>
            <person name="Banfield J.F."/>
        </authorList>
    </citation>
    <scope>NUCLEOTIDE SEQUENCE [LARGE SCALE GENOMIC DNA]</scope>
</reference>
<comment type="caution">
    <text evidence="10">The sequence shown here is derived from an EMBL/GenBank/DDBJ whole genome shotgun (WGS) entry which is preliminary data.</text>
</comment>
<dbReference type="Pfam" id="PF11987">
    <property type="entry name" value="IF-2"/>
    <property type="match status" value="1"/>
</dbReference>
<dbReference type="Pfam" id="PF04760">
    <property type="entry name" value="IF2_N"/>
    <property type="match status" value="1"/>
</dbReference>
<evidence type="ECO:0000313" key="10">
    <source>
        <dbReference type="EMBL" id="KKU44518.1"/>
    </source>
</evidence>
<dbReference type="Gene3D" id="3.40.50.10050">
    <property type="entry name" value="Translation initiation factor IF- 2, domain 3"/>
    <property type="match status" value="1"/>
</dbReference>
<feature type="domain" description="Tr-type G" evidence="9">
    <location>
        <begin position="83"/>
        <end position="257"/>
    </location>
</feature>
<dbReference type="GO" id="GO:0005829">
    <property type="term" value="C:cytosol"/>
    <property type="evidence" value="ECO:0007669"/>
    <property type="project" value="TreeGrafter"/>
</dbReference>
<dbReference type="NCBIfam" id="TIGR00487">
    <property type="entry name" value="IF-2"/>
    <property type="match status" value="1"/>
</dbReference>
<dbReference type="Pfam" id="PF22042">
    <property type="entry name" value="EF-G_D2"/>
    <property type="match status" value="1"/>
</dbReference>
<dbReference type="InterPro" id="IPR006847">
    <property type="entry name" value="IF2_N"/>
</dbReference>
<dbReference type="GO" id="GO:0003743">
    <property type="term" value="F:translation initiation factor activity"/>
    <property type="evidence" value="ECO:0007669"/>
    <property type="project" value="UniProtKB-UniRule"/>
</dbReference>
<accession>A0A0G1SRB2</accession>
<dbReference type="FunFam" id="3.40.50.300:FF:000019">
    <property type="entry name" value="Translation initiation factor IF-2"/>
    <property type="match status" value="1"/>
</dbReference>
<evidence type="ECO:0000256" key="4">
    <source>
        <dbReference type="ARBA" id="ARBA00022741"/>
    </source>
</evidence>
<evidence type="ECO:0000313" key="11">
    <source>
        <dbReference type="Proteomes" id="UP000034487"/>
    </source>
</evidence>
<protein>
    <recommendedName>
        <fullName evidence="2 7">Translation initiation factor IF-2</fullName>
    </recommendedName>
</protein>
<dbReference type="InterPro" id="IPR023115">
    <property type="entry name" value="TIF_IF2_dom3"/>
</dbReference>
<dbReference type="InterPro" id="IPR005225">
    <property type="entry name" value="Small_GTP-bd"/>
</dbReference>
<evidence type="ECO:0000256" key="2">
    <source>
        <dbReference type="ARBA" id="ARBA00020675"/>
    </source>
</evidence>
<dbReference type="NCBIfam" id="TIGR00231">
    <property type="entry name" value="small_GTP"/>
    <property type="match status" value="1"/>
</dbReference>
<dbReference type="AlphaFoldDB" id="A0A0G1SRB2"/>
<name>A0A0G1SRB2_9BACT</name>
<keyword evidence="5 8" id="KW-0648">Protein biosynthesis</keyword>
<evidence type="ECO:0000256" key="3">
    <source>
        <dbReference type="ARBA" id="ARBA00022540"/>
    </source>
</evidence>
<dbReference type="FunFam" id="3.40.50.10050:FF:000001">
    <property type="entry name" value="Translation initiation factor IF-2"/>
    <property type="match status" value="1"/>
</dbReference>
<evidence type="ECO:0000259" key="9">
    <source>
        <dbReference type="PROSITE" id="PS51722"/>
    </source>
</evidence>
<dbReference type="InterPro" id="IPR044145">
    <property type="entry name" value="IF2_II"/>
</dbReference>
<dbReference type="PROSITE" id="PS51722">
    <property type="entry name" value="G_TR_2"/>
    <property type="match status" value="1"/>
</dbReference>
<dbReference type="InterPro" id="IPR036925">
    <property type="entry name" value="TIF_IF2_dom3_sf"/>
</dbReference>
<keyword evidence="3 8" id="KW-0396">Initiation factor</keyword>
<dbReference type="PANTHER" id="PTHR43381">
    <property type="entry name" value="TRANSLATION INITIATION FACTOR IF-2-RELATED"/>
    <property type="match status" value="1"/>
</dbReference>
<dbReference type="InterPro" id="IPR000795">
    <property type="entry name" value="T_Tr_GTP-bd_dom"/>
</dbReference>
<evidence type="ECO:0000256" key="1">
    <source>
        <dbReference type="ARBA" id="ARBA00007733"/>
    </source>
</evidence>
<keyword evidence="4" id="KW-0547">Nucleotide-binding</keyword>
<gene>
    <name evidence="10" type="ORF">UX60_C0002G0001</name>
</gene>
<evidence type="ECO:0000256" key="5">
    <source>
        <dbReference type="ARBA" id="ARBA00022917"/>
    </source>
</evidence>
<dbReference type="InterPro" id="IPR009000">
    <property type="entry name" value="Transl_B-barrel_sf"/>
</dbReference>
<dbReference type="SUPFAM" id="SSF52540">
    <property type="entry name" value="P-loop containing nucleoside triphosphate hydrolases"/>
    <property type="match status" value="1"/>
</dbReference>